<keyword evidence="2" id="KW-1185">Reference proteome</keyword>
<dbReference type="Proteomes" id="UP001233360">
    <property type="component" value="Unassembled WGS sequence"/>
</dbReference>
<reference evidence="1 2" key="1">
    <citation type="submission" date="2023-07" db="EMBL/GenBank/DDBJ databases">
        <title>Functional and genomic diversity of the sorghum phyllosphere microbiome.</title>
        <authorList>
            <person name="Shade A."/>
        </authorList>
    </citation>
    <scope>NUCLEOTIDE SEQUENCE [LARGE SCALE GENOMIC DNA]</scope>
    <source>
        <strain evidence="1 2">SORGH_AS_0887</strain>
    </source>
</reference>
<sequence length="234" mass="27417">MFPNLNHDQKKSDHYIFEQIKTAFATEPNIAATIHGQRKIFQGCYGRRTALFPSKKCSGAIPTESRLELANAICLERNSSVINYRSQALKIKLSHDQYCYPDFLIQTIDGCYEVHEVKPSIASLALDEYVRFDRLASLLSSVGITFKLIDQTELPTEQELQQLLYWYQRGHRFDWSKFEIEYALDHLKTKRPESPIQIYKELETIGFKQELGDYLFFHNKFKEFSPKYNHQGIF</sequence>
<dbReference type="EMBL" id="JAUTBK010000002">
    <property type="protein sequence ID" value="MDQ1208525.1"/>
    <property type="molecule type" value="Genomic_DNA"/>
</dbReference>
<organism evidence="1 2">
    <name type="scientific">Acinetobacter baylyi</name>
    <dbReference type="NCBI Taxonomy" id="202950"/>
    <lineage>
        <taxon>Bacteria</taxon>
        <taxon>Pseudomonadati</taxon>
        <taxon>Pseudomonadota</taxon>
        <taxon>Gammaproteobacteria</taxon>
        <taxon>Moraxellales</taxon>
        <taxon>Moraxellaceae</taxon>
        <taxon>Acinetobacter</taxon>
    </lineage>
</organism>
<accession>A0ABU0UVE2</accession>
<evidence type="ECO:0000313" key="2">
    <source>
        <dbReference type="Proteomes" id="UP001233360"/>
    </source>
</evidence>
<comment type="caution">
    <text evidence="1">The sequence shown here is derived from an EMBL/GenBank/DDBJ whole genome shotgun (WGS) entry which is preliminary data.</text>
</comment>
<name>A0ABU0UVE2_ACIBI</name>
<gene>
    <name evidence="1" type="ORF">QE380_001448</name>
</gene>
<protein>
    <recommendedName>
        <fullName evidence="3">TnsA endonuclease N-terminal domain-containing protein</fullName>
    </recommendedName>
</protein>
<proteinExistence type="predicted"/>
<dbReference type="RefSeq" id="WP_307003064.1">
    <property type="nucleotide sequence ID" value="NZ_JAUTBK010000002.1"/>
</dbReference>
<evidence type="ECO:0008006" key="3">
    <source>
        <dbReference type="Google" id="ProtNLM"/>
    </source>
</evidence>
<evidence type="ECO:0000313" key="1">
    <source>
        <dbReference type="EMBL" id="MDQ1208525.1"/>
    </source>
</evidence>